<dbReference type="InterPro" id="IPR001128">
    <property type="entry name" value="Cyt_P450"/>
</dbReference>
<comment type="cofactor">
    <cofactor evidence="1">
        <name>heme</name>
        <dbReference type="ChEBI" id="CHEBI:30413"/>
    </cofactor>
</comment>
<comment type="caution">
    <text evidence="7">The sequence shown here is derived from an EMBL/GenBank/DDBJ whole genome shotgun (WGS) entry which is preliminary data.</text>
</comment>
<proteinExistence type="inferred from homology"/>
<keyword evidence="6" id="KW-0812">Transmembrane</keyword>
<keyword evidence="4" id="KW-0479">Metal-binding</keyword>
<accession>A0ABP0BQZ7</accession>
<dbReference type="InterPro" id="IPR036396">
    <property type="entry name" value="Cyt_P450_sf"/>
</dbReference>
<dbReference type="CDD" id="cd11058">
    <property type="entry name" value="CYP60B-like"/>
    <property type="match status" value="1"/>
</dbReference>
<dbReference type="EMBL" id="CAWUHB010000024">
    <property type="protein sequence ID" value="CAK7222048.1"/>
    <property type="molecule type" value="Genomic_DNA"/>
</dbReference>
<evidence type="ECO:0000256" key="2">
    <source>
        <dbReference type="ARBA" id="ARBA00010617"/>
    </source>
</evidence>
<dbReference type="InterPro" id="IPR002401">
    <property type="entry name" value="Cyt_P450_E_grp-I"/>
</dbReference>
<evidence type="ECO:0000256" key="3">
    <source>
        <dbReference type="ARBA" id="ARBA00022617"/>
    </source>
</evidence>
<evidence type="ECO:0000313" key="7">
    <source>
        <dbReference type="EMBL" id="CAK7222048.1"/>
    </source>
</evidence>
<keyword evidence="3" id="KW-0349">Heme</keyword>
<dbReference type="SUPFAM" id="SSF48264">
    <property type="entry name" value="Cytochrome P450"/>
    <property type="match status" value="1"/>
</dbReference>
<organism evidence="7 8">
    <name type="scientific">Sporothrix curviconia</name>
    <dbReference type="NCBI Taxonomy" id="1260050"/>
    <lineage>
        <taxon>Eukaryota</taxon>
        <taxon>Fungi</taxon>
        <taxon>Dikarya</taxon>
        <taxon>Ascomycota</taxon>
        <taxon>Pezizomycotina</taxon>
        <taxon>Sordariomycetes</taxon>
        <taxon>Sordariomycetidae</taxon>
        <taxon>Ophiostomatales</taxon>
        <taxon>Ophiostomataceae</taxon>
        <taxon>Sporothrix</taxon>
    </lineage>
</organism>
<feature type="transmembrane region" description="Helical" evidence="6">
    <location>
        <begin position="62"/>
        <end position="82"/>
    </location>
</feature>
<keyword evidence="5" id="KW-0408">Iron</keyword>
<dbReference type="Proteomes" id="UP001642405">
    <property type="component" value="Unassembled WGS sequence"/>
</dbReference>
<keyword evidence="8" id="KW-1185">Reference proteome</keyword>
<evidence type="ECO:0008006" key="9">
    <source>
        <dbReference type="Google" id="ProtNLM"/>
    </source>
</evidence>
<evidence type="ECO:0000256" key="1">
    <source>
        <dbReference type="ARBA" id="ARBA00001971"/>
    </source>
</evidence>
<dbReference type="PRINTS" id="PR00385">
    <property type="entry name" value="P450"/>
</dbReference>
<dbReference type="PANTHER" id="PTHR24305">
    <property type="entry name" value="CYTOCHROME P450"/>
    <property type="match status" value="1"/>
</dbReference>
<dbReference type="Gene3D" id="1.10.630.10">
    <property type="entry name" value="Cytochrome P450"/>
    <property type="match status" value="1"/>
</dbReference>
<feature type="transmembrane region" description="Helical" evidence="6">
    <location>
        <begin position="29"/>
        <end position="50"/>
    </location>
</feature>
<gene>
    <name evidence="7" type="ORF">SCUCBS95973_004707</name>
</gene>
<name>A0ABP0BQZ7_9PEZI</name>
<sequence length="508" mass="57042">MSPSIVDSIRESLHEAMHPDQFGVSAQTASYAVGALSAGLVIFLTYAIYLHPLAKFPGPKKAVISNIFAFRTIVSGRSVWIMRALHEKYGNVVRWGPNEISFGTVDAWKDIYDRRKDGKVLIKGPNFYRVDDTVRAKHSVTATDPEVHAQMRKMMSHAFSSKALLDQEDVIQHYANGLIDAMYERCNDGPTDLVDFFNWTTFDILGEMALGESFSSLCNRKTDSWITIVLDSVKFTAWGVAIMKIPLIVHFEKYIFPKKVLEAGYTHALMSKKKILKRAEMTPTRLDFASYILAKREALGITDWELAAHANALIVAGSETSATTMNGLFNYLTNYPDVYQKLKDEVRGAFSVGTDITAAKAASLPYLTACIEETMRIYPPIPNGMPRVTPPGGCTIDDQWVPGGTTVAVHMWAVTHNPKYFKDPNRWLDKENTTERLDASKPFLVGPRMCMGINMAWIELRILTAKIVFHFDFTMVDQRNWCEGQNCYTLWAKPPQKMVGTPAQPSLL</sequence>
<evidence type="ECO:0000256" key="4">
    <source>
        <dbReference type="ARBA" id="ARBA00022723"/>
    </source>
</evidence>
<dbReference type="InterPro" id="IPR050121">
    <property type="entry name" value="Cytochrome_P450_monoxygenase"/>
</dbReference>
<dbReference type="PANTHER" id="PTHR24305:SF210">
    <property type="entry name" value="CYTOCHROME P450 MONOOXYGENASE ASQL-RELATED"/>
    <property type="match status" value="1"/>
</dbReference>
<keyword evidence="6" id="KW-0472">Membrane</keyword>
<evidence type="ECO:0000313" key="8">
    <source>
        <dbReference type="Proteomes" id="UP001642405"/>
    </source>
</evidence>
<keyword evidence="6" id="KW-1133">Transmembrane helix</keyword>
<reference evidence="7 8" key="1">
    <citation type="submission" date="2024-01" db="EMBL/GenBank/DDBJ databases">
        <authorList>
            <person name="Allen C."/>
            <person name="Tagirdzhanova G."/>
        </authorList>
    </citation>
    <scope>NUCLEOTIDE SEQUENCE [LARGE SCALE GENOMIC DNA]</scope>
</reference>
<dbReference type="Pfam" id="PF00067">
    <property type="entry name" value="p450"/>
    <property type="match status" value="1"/>
</dbReference>
<evidence type="ECO:0000256" key="5">
    <source>
        <dbReference type="ARBA" id="ARBA00023004"/>
    </source>
</evidence>
<protein>
    <recommendedName>
        <fullName evidence="9">Cytochrome P450</fullName>
    </recommendedName>
</protein>
<dbReference type="PRINTS" id="PR00463">
    <property type="entry name" value="EP450I"/>
</dbReference>
<comment type="similarity">
    <text evidence="2">Belongs to the cytochrome P450 family.</text>
</comment>
<evidence type="ECO:0000256" key="6">
    <source>
        <dbReference type="SAM" id="Phobius"/>
    </source>
</evidence>